<dbReference type="InterPro" id="IPR000884">
    <property type="entry name" value="TSP1_rpt"/>
</dbReference>
<evidence type="ECO:0000256" key="1">
    <source>
        <dbReference type="ARBA" id="ARBA00004613"/>
    </source>
</evidence>
<dbReference type="AlphaFoldDB" id="A0A5B7DZF3"/>
<keyword evidence="4" id="KW-1133">Transmembrane helix</keyword>
<dbReference type="SMART" id="SM00209">
    <property type="entry name" value="TSP1"/>
    <property type="match status" value="3"/>
</dbReference>
<evidence type="ECO:0000256" key="2">
    <source>
        <dbReference type="ARBA" id="ARBA00022525"/>
    </source>
</evidence>
<dbReference type="GO" id="GO:0007229">
    <property type="term" value="P:integrin-mediated signaling pathway"/>
    <property type="evidence" value="ECO:0007669"/>
    <property type="project" value="UniProtKB-KW"/>
</dbReference>
<dbReference type="EMBL" id="VSRR010001584">
    <property type="protein sequence ID" value="MPC26313.1"/>
    <property type="molecule type" value="Genomic_DNA"/>
</dbReference>
<gene>
    <name evidence="5" type="primary">ADAMTS19</name>
    <name evidence="5" type="ORF">E2C01_019448</name>
</gene>
<keyword evidence="4" id="KW-0812">Transmembrane</keyword>
<feature type="compositionally biased region" description="Basic and acidic residues" evidence="3">
    <location>
        <begin position="265"/>
        <end position="278"/>
    </location>
</feature>
<organism evidence="5 6">
    <name type="scientific">Portunus trituberculatus</name>
    <name type="common">Swimming crab</name>
    <name type="synonym">Neptunus trituberculatus</name>
    <dbReference type="NCBI Taxonomy" id="210409"/>
    <lineage>
        <taxon>Eukaryota</taxon>
        <taxon>Metazoa</taxon>
        <taxon>Ecdysozoa</taxon>
        <taxon>Arthropoda</taxon>
        <taxon>Crustacea</taxon>
        <taxon>Multicrustacea</taxon>
        <taxon>Malacostraca</taxon>
        <taxon>Eumalacostraca</taxon>
        <taxon>Eucarida</taxon>
        <taxon>Decapoda</taxon>
        <taxon>Pleocyemata</taxon>
        <taxon>Brachyura</taxon>
        <taxon>Eubrachyura</taxon>
        <taxon>Portunoidea</taxon>
        <taxon>Portunidae</taxon>
        <taxon>Portuninae</taxon>
        <taxon>Portunus</taxon>
    </lineage>
</organism>
<evidence type="ECO:0000313" key="5">
    <source>
        <dbReference type="EMBL" id="MPC26313.1"/>
    </source>
</evidence>
<feature type="region of interest" description="Disordered" evidence="3">
    <location>
        <begin position="265"/>
        <end position="305"/>
    </location>
</feature>
<dbReference type="GO" id="GO:0030198">
    <property type="term" value="P:extracellular matrix organization"/>
    <property type="evidence" value="ECO:0007669"/>
    <property type="project" value="TreeGrafter"/>
</dbReference>
<dbReference type="PROSITE" id="PS50092">
    <property type="entry name" value="TSP1"/>
    <property type="match status" value="2"/>
</dbReference>
<proteinExistence type="predicted"/>
<keyword evidence="6" id="KW-1185">Reference proteome</keyword>
<dbReference type="GO" id="GO:0031012">
    <property type="term" value="C:extracellular matrix"/>
    <property type="evidence" value="ECO:0007669"/>
    <property type="project" value="TreeGrafter"/>
</dbReference>
<feature type="region of interest" description="Disordered" evidence="3">
    <location>
        <begin position="177"/>
        <end position="250"/>
    </location>
</feature>
<dbReference type="InterPro" id="IPR036383">
    <property type="entry name" value="TSP1_rpt_sf"/>
</dbReference>
<evidence type="ECO:0000256" key="3">
    <source>
        <dbReference type="SAM" id="MobiDB-lite"/>
    </source>
</evidence>
<keyword evidence="2" id="KW-0964">Secreted</keyword>
<feature type="compositionally biased region" description="Polar residues" evidence="3">
    <location>
        <begin position="183"/>
        <end position="192"/>
    </location>
</feature>
<reference evidence="5 6" key="1">
    <citation type="submission" date="2019-05" db="EMBL/GenBank/DDBJ databases">
        <title>Another draft genome of Portunus trituberculatus and its Hox gene families provides insights of decapod evolution.</title>
        <authorList>
            <person name="Jeong J.-H."/>
            <person name="Song I."/>
            <person name="Kim S."/>
            <person name="Choi T."/>
            <person name="Kim D."/>
            <person name="Ryu S."/>
            <person name="Kim W."/>
        </authorList>
    </citation>
    <scope>NUCLEOTIDE SEQUENCE [LARGE SCALE GENOMIC DNA]</scope>
    <source>
        <tissue evidence="5">Muscle</tissue>
    </source>
</reference>
<keyword evidence="4" id="KW-0472">Membrane</keyword>
<dbReference type="OrthoDB" id="5950222at2759"/>
<dbReference type="Gene3D" id="2.20.100.10">
    <property type="entry name" value="Thrombospondin type-1 (TSP1) repeat"/>
    <property type="match status" value="3"/>
</dbReference>
<dbReference type="GO" id="GO:0005576">
    <property type="term" value="C:extracellular region"/>
    <property type="evidence" value="ECO:0007669"/>
    <property type="project" value="UniProtKB-SubCell"/>
</dbReference>
<dbReference type="SUPFAM" id="SSF82895">
    <property type="entry name" value="TSP-1 type 1 repeat"/>
    <property type="match status" value="3"/>
</dbReference>
<accession>A0A5B7DZF3</accession>
<feature type="compositionally biased region" description="Polar residues" evidence="3">
    <location>
        <begin position="230"/>
        <end position="239"/>
    </location>
</feature>
<dbReference type="GO" id="GO:0006508">
    <property type="term" value="P:proteolysis"/>
    <property type="evidence" value="ECO:0007669"/>
    <property type="project" value="TreeGrafter"/>
</dbReference>
<comment type="caution">
    <text evidence="5">The sequence shown here is derived from an EMBL/GenBank/DDBJ whole genome shotgun (WGS) entry which is preliminary data.</text>
</comment>
<evidence type="ECO:0000313" key="6">
    <source>
        <dbReference type="Proteomes" id="UP000324222"/>
    </source>
</evidence>
<feature type="transmembrane region" description="Helical" evidence="4">
    <location>
        <begin position="325"/>
        <end position="347"/>
    </location>
</feature>
<dbReference type="PANTHER" id="PTHR13723:SF316">
    <property type="entry name" value="LONELY HEART, ISOFORM A"/>
    <property type="match status" value="1"/>
</dbReference>
<keyword evidence="5" id="KW-0401">Integrin</keyword>
<name>A0A5B7DZF3_PORTR</name>
<dbReference type="InterPro" id="IPR050439">
    <property type="entry name" value="ADAMTS_ADAMTS-like"/>
</dbReference>
<sequence>MPGEWSPCSVTCGLGVQTRSFTCLVRLSSDQHVMEPEGACLSPSPMAKAQVCEMPACDAAPAWEAGPWGTCSSQCGLGTRHREVTCKTPEGQVPEHQCEVRSRPSNQLFGGRGWPETNESARRWSPQELCDMGSCATDTWFFSAWEDRCSEECGEGVQRRRVHCSGDAFDNQVKENTCDSEQRPATTRTCTSDRGCGGKWFTEQADESVSNTSRSEPPQQTAPSLPGDSSADNRPSGNVESEAGWRPPPQFLEAATTGFASLEARNTEPDREAEKNPEQDLLSTVDENVAEEEEGKEEMQSTRPAVAPWPAHRLAKSLLKLYYTYWHNLCNAVTLALCLLLLLLLLLGSTQQAPQSQHCWLLWPLIGSEQIQYIHTASSLLVLVPLRLGESCSQAWDVALVLSASCLTRPRYSYHSSLSMTAIVKSGAEKEKLLANIELDD</sequence>
<dbReference type="Proteomes" id="UP000324222">
    <property type="component" value="Unassembled WGS sequence"/>
</dbReference>
<dbReference type="Pfam" id="PF19030">
    <property type="entry name" value="TSP1_ADAMTS"/>
    <property type="match status" value="3"/>
</dbReference>
<dbReference type="GO" id="GO:0004222">
    <property type="term" value="F:metalloendopeptidase activity"/>
    <property type="evidence" value="ECO:0007669"/>
    <property type="project" value="TreeGrafter"/>
</dbReference>
<evidence type="ECO:0000256" key="4">
    <source>
        <dbReference type="SAM" id="Phobius"/>
    </source>
</evidence>
<dbReference type="PANTHER" id="PTHR13723">
    <property type="entry name" value="ADAMTS A DISINTEGRIN AND METALLOPROTEASE WITH THROMBOSPONDIN MOTIFS PROTEASE"/>
    <property type="match status" value="1"/>
</dbReference>
<protein>
    <submittedName>
        <fullName evidence="5">A disintegrin and metalloproteinase with thrombospondin motifs 19</fullName>
    </submittedName>
</protein>
<feature type="compositionally biased region" description="Polar residues" evidence="3">
    <location>
        <begin position="207"/>
        <end position="223"/>
    </location>
</feature>
<comment type="subcellular location">
    <subcellularLocation>
        <location evidence="1">Secreted</location>
    </subcellularLocation>
</comment>